<accession>A0A1I5E6M2</accession>
<protein>
    <submittedName>
        <fullName evidence="1">Uncharacterized protein</fullName>
    </submittedName>
</protein>
<keyword evidence="2" id="KW-1185">Reference proteome</keyword>
<dbReference type="OrthoDB" id="8438889at2"/>
<evidence type="ECO:0000313" key="1">
    <source>
        <dbReference type="EMBL" id="SFO07228.1"/>
    </source>
</evidence>
<dbReference type="RefSeq" id="WP_090070555.1">
    <property type="nucleotide sequence ID" value="NZ_FOVR01000003.1"/>
</dbReference>
<proteinExistence type="predicted"/>
<evidence type="ECO:0000313" key="2">
    <source>
        <dbReference type="Proteomes" id="UP000199236"/>
    </source>
</evidence>
<dbReference type="AlphaFoldDB" id="A0A1I5E6M2"/>
<organism evidence="1 2">
    <name type="scientific">Cohaesibacter marisflavi</name>
    <dbReference type="NCBI Taxonomy" id="655353"/>
    <lineage>
        <taxon>Bacteria</taxon>
        <taxon>Pseudomonadati</taxon>
        <taxon>Pseudomonadota</taxon>
        <taxon>Alphaproteobacteria</taxon>
        <taxon>Hyphomicrobiales</taxon>
        <taxon>Cohaesibacteraceae</taxon>
    </lineage>
</organism>
<name>A0A1I5E6M2_9HYPH</name>
<sequence>MIYESPSDPDLTDWLNICEFEELFWEESIRIQNFDRALANEQPYFVQQHPSTSHIGPGAKHVDEWLPLLLFGKHVSGDIRNWDSTMEVCATRTGSGDPKTDNGCSFDAIYRIVSNQPHISPDREGYLEITRAMNPRQGADLVRHDREMSRVGVVIDKFRPFGISVQEVEREIKRAVLRKAAKHYEPNTSLLIWLRDEPPSLEKQLLDAPLHRDVAKLSNGVFANICTVGLKTGVRWLYGNVL</sequence>
<dbReference type="EMBL" id="FOVR01000003">
    <property type="protein sequence ID" value="SFO07228.1"/>
    <property type="molecule type" value="Genomic_DNA"/>
</dbReference>
<gene>
    <name evidence="1" type="ORF">SAMN04488056_10359</name>
</gene>
<reference evidence="1 2" key="1">
    <citation type="submission" date="2016-10" db="EMBL/GenBank/DDBJ databases">
        <authorList>
            <person name="de Groot N.N."/>
        </authorList>
    </citation>
    <scope>NUCLEOTIDE SEQUENCE [LARGE SCALE GENOMIC DNA]</scope>
    <source>
        <strain evidence="1 2">CGMCC 1.9157</strain>
    </source>
</reference>
<dbReference type="Proteomes" id="UP000199236">
    <property type="component" value="Unassembled WGS sequence"/>
</dbReference>